<dbReference type="EC" id="1.5.1.54" evidence="12"/>
<evidence type="ECO:0000256" key="4">
    <source>
        <dbReference type="ARBA" id="ARBA00022605"/>
    </source>
</evidence>
<dbReference type="InterPro" id="IPR004620">
    <property type="entry name" value="MTHF_reductase_bac"/>
</dbReference>
<dbReference type="PANTHER" id="PTHR45754:SF3">
    <property type="entry name" value="METHYLENETETRAHYDROFOLATE REDUCTASE (NADPH)"/>
    <property type="match status" value="1"/>
</dbReference>
<evidence type="ECO:0000256" key="10">
    <source>
        <dbReference type="ARBA" id="ARBA00034478"/>
    </source>
</evidence>
<dbReference type="GO" id="GO:0005829">
    <property type="term" value="C:cytosol"/>
    <property type="evidence" value="ECO:0007669"/>
    <property type="project" value="InterPro"/>
</dbReference>
<comment type="pathway">
    <text evidence="2 12">One-carbon metabolism; tetrahydrofolate interconversion.</text>
</comment>
<keyword evidence="7 12" id="KW-0560">Oxidoreductase</keyword>
<evidence type="ECO:0000256" key="6">
    <source>
        <dbReference type="ARBA" id="ARBA00022827"/>
    </source>
</evidence>
<evidence type="ECO:0000256" key="1">
    <source>
        <dbReference type="ARBA" id="ARBA00001974"/>
    </source>
</evidence>
<dbReference type="GO" id="GO:0071949">
    <property type="term" value="F:FAD binding"/>
    <property type="evidence" value="ECO:0007669"/>
    <property type="project" value="TreeGrafter"/>
</dbReference>
<evidence type="ECO:0000256" key="11">
    <source>
        <dbReference type="ARBA" id="ARBA00048628"/>
    </source>
</evidence>
<dbReference type="InterPro" id="IPR003171">
    <property type="entry name" value="Mehydrof_redctse-like"/>
</dbReference>
<dbReference type="GO" id="GO:0009086">
    <property type="term" value="P:methionine biosynthetic process"/>
    <property type="evidence" value="ECO:0007669"/>
    <property type="project" value="UniProtKB-KW"/>
</dbReference>
<evidence type="ECO:0000256" key="2">
    <source>
        <dbReference type="ARBA" id="ARBA00004777"/>
    </source>
</evidence>
<dbReference type="OrthoDB" id="9812555at2"/>
<evidence type="ECO:0000256" key="3">
    <source>
        <dbReference type="ARBA" id="ARBA00006743"/>
    </source>
</evidence>
<name>A0A2X0JWY9_9ACTN</name>
<dbReference type="InterPro" id="IPR029041">
    <property type="entry name" value="FAD-linked_oxidoreductase-like"/>
</dbReference>
<dbReference type="NCBIfam" id="TIGR00676">
    <property type="entry name" value="fadh2"/>
    <property type="match status" value="1"/>
</dbReference>
<dbReference type="GO" id="GO:0106312">
    <property type="term" value="F:methylenetetrahydrofolate reductase (NADH) activity"/>
    <property type="evidence" value="ECO:0007669"/>
    <property type="project" value="UniProtKB-EC"/>
</dbReference>
<dbReference type="PANTHER" id="PTHR45754">
    <property type="entry name" value="METHYLENETETRAHYDROFOLATE REDUCTASE"/>
    <property type="match status" value="1"/>
</dbReference>
<dbReference type="EMBL" id="QKYN01000157">
    <property type="protein sequence ID" value="RAG81485.1"/>
    <property type="molecule type" value="Genomic_DNA"/>
</dbReference>
<sequence length="305" mass="33602">MALGTPSTRPDRAVSIRDLLASGAKSYSFEFMPPRSPEAEAGLWKAIRRLEALAPTFVCVTYGAGGSTRGRTINITGRIAAETTLTPVAHLTAVDHTVAELRNILGCYADQGVRNVLALRGDPPGDPLGEWVPHAQGVNYASELVELIKESGDFCVGVAAFPERHPRSTDWDEDIRHFVTKVRAGADYAITQMFFDVDFYLRFRDRVGAAGCDVPIIPEIMPVTSVRSLHRIPTLSTAWFPPQLRDRMLAHEDDPKAVRAIGIEYATEMCRRLLDEGTPGLHFMTMNFSTVTSEIYQNLGLTPQS</sequence>
<dbReference type="RefSeq" id="WP_111506863.1">
    <property type="nucleotide sequence ID" value="NZ_QKYN01000157.1"/>
</dbReference>
<dbReference type="GO" id="GO:0035999">
    <property type="term" value="P:tetrahydrofolate interconversion"/>
    <property type="evidence" value="ECO:0007669"/>
    <property type="project" value="UniProtKB-UniPathway"/>
</dbReference>
<keyword evidence="4" id="KW-0028">Amino-acid biosynthesis</keyword>
<gene>
    <name evidence="13" type="primary">metF</name>
    <name evidence="13" type="ORF">DN069_32630</name>
</gene>
<keyword evidence="8" id="KW-0520">NAD</keyword>
<keyword evidence="9" id="KW-0486">Methionine biosynthesis</keyword>
<accession>A0A2X0JWY9</accession>
<dbReference type="SUPFAM" id="SSF51730">
    <property type="entry name" value="FAD-linked oxidoreductase"/>
    <property type="match status" value="1"/>
</dbReference>
<evidence type="ECO:0000256" key="8">
    <source>
        <dbReference type="ARBA" id="ARBA00023027"/>
    </source>
</evidence>
<comment type="caution">
    <text evidence="13">The sequence shown here is derived from an EMBL/GenBank/DDBJ whole genome shotgun (WGS) entry which is preliminary data.</text>
</comment>
<proteinExistence type="inferred from homology"/>
<dbReference type="CDD" id="cd00537">
    <property type="entry name" value="MTHFR"/>
    <property type="match status" value="1"/>
</dbReference>
<evidence type="ECO:0000256" key="9">
    <source>
        <dbReference type="ARBA" id="ARBA00023167"/>
    </source>
</evidence>
<keyword evidence="14" id="KW-1185">Reference proteome</keyword>
<reference evidence="13 14" key="1">
    <citation type="submission" date="2018-06" db="EMBL/GenBank/DDBJ databases">
        <title>Streptacidiphilus pinicola sp. nov., isolated from pine grove soil.</title>
        <authorList>
            <person name="Roh S.G."/>
            <person name="Park S."/>
            <person name="Kim M.-K."/>
            <person name="Yun B.-R."/>
            <person name="Park J."/>
            <person name="Kim M.J."/>
            <person name="Kim Y.S."/>
            <person name="Kim S.B."/>
        </authorList>
    </citation>
    <scope>NUCLEOTIDE SEQUENCE [LARGE SCALE GENOMIC DNA]</scope>
    <source>
        <strain evidence="13 14">MMS16-CNU450</strain>
    </source>
</reference>
<evidence type="ECO:0000313" key="14">
    <source>
        <dbReference type="Proteomes" id="UP000248889"/>
    </source>
</evidence>
<comment type="pathway">
    <text evidence="10">Amino-acid biosynthesis; L-methionine biosynthesis via de novo pathway.</text>
</comment>
<organism evidence="13 14">
    <name type="scientific">Streptacidiphilus pinicola</name>
    <dbReference type="NCBI Taxonomy" id="2219663"/>
    <lineage>
        <taxon>Bacteria</taxon>
        <taxon>Bacillati</taxon>
        <taxon>Actinomycetota</taxon>
        <taxon>Actinomycetes</taxon>
        <taxon>Kitasatosporales</taxon>
        <taxon>Streptomycetaceae</taxon>
        <taxon>Streptacidiphilus</taxon>
    </lineage>
</organism>
<protein>
    <recommendedName>
        <fullName evidence="12">Methylenetetrahydrofolate reductase</fullName>
        <ecNumber evidence="12">1.5.1.54</ecNumber>
    </recommendedName>
</protein>
<evidence type="ECO:0000256" key="7">
    <source>
        <dbReference type="ARBA" id="ARBA00023002"/>
    </source>
</evidence>
<dbReference type="Pfam" id="PF02219">
    <property type="entry name" value="MTHFR"/>
    <property type="match status" value="1"/>
</dbReference>
<keyword evidence="6 12" id="KW-0274">FAD</keyword>
<comment type="similarity">
    <text evidence="3 12">Belongs to the methylenetetrahydrofolate reductase family.</text>
</comment>
<comment type="catalytic activity">
    <reaction evidence="11">
        <text>(6S)-5-methyl-5,6,7,8-tetrahydrofolate + NAD(+) = (6R)-5,10-methylene-5,6,7,8-tetrahydrofolate + NADH + H(+)</text>
        <dbReference type="Rhea" id="RHEA:19821"/>
        <dbReference type="ChEBI" id="CHEBI:15378"/>
        <dbReference type="ChEBI" id="CHEBI:15636"/>
        <dbReference type="ChEBI" id="CHEBI:18608"/>
        <dbReference type="ChEBI" id="CHEBI:57540"/>
        <dbReference type="ChEBI" id="CHEBI:57945"/>
        <dbReference type="EC" id="1.5.1.54"/>
    </reaction>
    <physiologicalReaction direction="right-to-left" evidence="11">
        <dbReference type="Rhea" id="RHEA:19823"/>
    </physiologicalReaction>
</comment>
<dbReference type="UniPathway" id="UPA00193"/>
<dbReference type="Gene3D" id="3.20.20.220">
    <property type="match status" value="1"/>
</dbReference>
<evidence type="ECO:0000256" key="5">
    <source>
        <dbReference type="ARBA" id="ARBA00022630"/>
    </source>
</evidence>
<comment type="cofactor">
    <cofactor evidence="1 12">
        <name>FAD</name>
        <dbReference type="ChEBI" id="CHEBI:57692"/>
    </cofactor>
</comment>
<dbReference type="Proteomes" id="UP000248889">
    <property type="component" value="Unassembled WGS sequence"/>
</dbReference>
<evidence type="ECO:0000313" key="13">
    <source>
        <dbReference type="EMBL" id="RAG81485.1"/>
    </source>
</evidence>
<dbReference type="AlphaFoldDB" id="A0A2X0JWY9"/>
<keyword evidence="5 12" id="KW-0285">Flavoprotein</keyword>
<evidence type="ECO:0000256" key="12">
    <source>
        <dbReference type="RuleBase" id="RU003862"/>
    </source>
</evidence>